<dbReference type="InterPro" id="IPR001254">
    <property type="entry name" value="Trypsin_dom"/>
</dbReference>
<dbReference type="Ensembl" id="ENSTNIT00000001498.1">
    <property type="protein sequence ID" value="ENSTNIP00000003049.1"/>
    <property type="gene ID" value="ENSTNIG00000000487.1"/>
</dbReference>
<keyword evidence="3" id="KW-0378">Hydrolase</keyword>
<evidence type="ECO:0000313" key="7">
    <source>
        <dbReference type="Ensembl" id="ENSTNIP00000003049.1"/>
    </source>
</evidence>
<keyword evidence="1" id="KW-0645">Protease</keyword>
<keyword evidence="5" id="KW-0472">Membrane</keyword>
<dbReference type="GeneTree" id="ENSGT00940000173513"/>
<reference evidence="8" key="1">
    <citation type="journal article" date="2004" name="Nature">
        <title>Genome duplication in the teleost fish Tetraodon nigroviridis reveals the early vertebrate proto-karyotype.</title>
        <authorList>
            <person name="Jaillon O."/>
            <person name="Aury J.-M."/>
            <person name="Brunet F."/>
            <person name="Petit J.-L."/>
            <person name="Stange-Thomann N."/>
            <person name="Mauceli E."/>
            <person name="Bouneau L."/>
            <person name="Fischer C."/>
            <person name="Ozouf-Costaz C."/>
            <person name="Bernot A."/>
            <person name="Nicaud S."/>
            <person name="Jaffe D."/>
            <person name="Fisher S."/>
            <person name="Lutfalla G."/>
            <person name="Dossat C."/>
            <person name="Segurens B."/>
            <person name="Dasilva C."/>
            <person name="Salanoubat M."/>
            <person name="Levy M."/>
            <person name="Boudet N."/>
            <person name="Castellano S."/>
            <person name="Anthouard V."/>
            <person name="Jubin C."/>
            <person name="Castelli V."/>
            <person name="Katinka M."/>
            <person name="Vacherie B."/>
            <person name="Biemont C."/>
            <person name="Skalli Z."/>
            <person name="Cattolico L."/>
            <person name="Poulain J."/>
            <person name="De Berardinis V."/>
            <person name="Cruaud C."/>
            <person name="Duprat S."/>
            <person name="Brottier P."/>
            <person name="Coutanceau J.-P."/>
            <person name="Gouzy J."/>
            <person name="Parra G."/>
            <person name="Lardier G."/>
            <person name="Chapple C."/>
            <person name="McKernan K.J."/>
            <person name="McEwan P."/>
            <person name="Bosak S."/>
            <person name="Kellis M."/>
            <person name="Volff J.-N."/>
            <person name="Guigo R."/>
            <person name="Zody M.C."/>
            <person name="Mesirov J."/>
            <person name="Lindblad-Toh K."/>
            <person name="Birren B."/>
            <person name="Nusbaum C."/>
            <person name="Kahn D."/>
            <person name="Robinson-Rechavi M."/>
            <person name="Laudet V."/>
            <person name="Schachter V."/>
            <person name="Quetier F."/>
            <person name="Saurin W."/>
            <person name="Scarpelli C."/>
            <person name="Wincker P."/>
            <person name="Lander E.S."/>
            <person name="Weissenbach J."/>
            <person name="Roest Crollius H."/>
        </authorList>
    </citation>
    <scope>NUCLEOTIDE SEQUENCE [LARGE SCALE GENOMIC DNA]</scope>
</reference>
<evidence type="ECO:0000256" key="1">
    <source>
        <dbReference type="ARBA" id="ARBA00022670"/>
    </source>
</evidence>
<reference evidence="7" key="3">
    <citation type="submission" date="2025-09" db="UniProtKB">
        <authorList>
            <consortium name="Ensembl"/>
        </authorList>
    </citation>
    <scope>IDENTIFICATION</scope>
</reference>
<feature type="transmembrane region" description="Helical" evidence="5">
    <location>
        <begin position="277"/>
        <end position="297"/>
    </location>
</feature>
<evidence type="ECO:0000256" key="3">
    <source>
        <dbReference type="ARBA" id="ARBA00022801"/>
    </source>
</evidence>
<dbReference type="SMART" id="SM00020">
    <property type="entry name" value="Tryp_SPc"/>
    <property type="match status" value="1"/>
</dbReference>
<proteinExistence type="predicted"/>
<keyword evidence="5" id="KW-0812">Transmembrane</keyword>
<dbReference type="InterPro" id="IPR018114">
    <property type="entry name" value="TRYPSIN_HIS"/>
</dbReference>
<name>H3C480_TETNG</name>
<dbReference type="HOGENOM" id="CLU_006842_7_0_1"/>
<dbReference type="PROSITE" id="PS50240">
    <property type="entry name" value="TRYPSIN_DOM"/>
    <property type="match status" value="1"/>
</dbReference>
<reference evidence="7" key="2">
    <citation type="submission" date="2025-08" db="UniProtKB">
        <authorList>
            <consortium name="Ensembl"/>
        </authorList>
    </citation>
    <scope>IDENTIFICATION</scope>
</reference>
<dbReference type="OMA" id="MEVILYM"/>
<dbReference type="FunFam" id="2.40.10.10:FF:000024">
    <property type="entry name" value="Serine protease 53"/>
    <property type="match status" value="1"/>
</dbReference>
<dbReference type="InParanoid" id="H3C480"/>
<dbReference type="PROSITE" id="PS00134">
    <property type="entry name" value="TRYPSIN_HIS"/>
    <property type="match status" value="1"/>
</dbReference>
<feature type="domain" description="Peptidase S1" evidence="6">
    <location>
        <begin position="9"/>
        <end position="248"/>
    </location>
</feature>
<dbReference type="PANTHER" id="PTHR24253:SF127">
    <property type="entry name" value="SERINE PROTEASE 27-LIKE"/>
    <property type="match status" value="1"/>
</dbReference>
<accession>H3C480</accession>
<evidence type="ECO:0000259" key="6">
    <source>
        <dbReference type="PROSITE" id="PS50240"/>
    </source>
</evidence>
<dbReference type="Proteomes" id="UP000007303">
    <property type="component" value="Unassembled WGS sequence"/>
</dbReference>
<evidence type="ECO:0000313" key="8">
    <source>
        <dbReference type="Proteomes" id="UP000007303"/>
    </source>
</evidence>
<dbReference type="InterPro" id="IPR001314">
    <property type="entry name" value="Peptidase_S1A"/>
</dbReference>
<dbReference type="SUPFAM" id="SSF50494">
    <property type="entry name" value="Trypsin-like serine proteases"/>
    <property type="match status" value="1"/>
</dbReference>
<keyword evidence="8" id="KW-1185">Reference proteome</keyword>
<organism evidence="7 8">
    <name type="scientific">Tetraodon nigroviridis</name>
    <name type="common">Spotted green pufferfish</name>
    <name type="synonym">Chelonodon nigroviridis</name>
    <dbReference type="NCBI Taxonomy" id="99883"/>
    <lineage>
        <taxon>Eukaryota</taxon>
        <taxon>Metazoa</taxon>
        <taxon>Chordata</taxon>
        <taxon>Craniata</taxon>
        <taxon>Vertebrata</taxon>
        <taxon>Euteleostomi</taxon>
        <taxon>Actinopterygii</taxon>
        <taxon>Neopterygii</taxon>
        <taxon>Teleostei</taxon>
        <taxon>Neoteleostei</taxon>
        <taxon>Acanthomorphata</taxon>
        <taxon>Eupercaria</taxon>
        <taxon>Tetraodontiformes</taxon>
        <taxon>Tetradontoidea</taxon>
        <taxon>Tetraodontidae</taxon>
        <taxon>Tetraodon</taxon>
    </lineage>
</organism>
<dbReference type="AlphaFoldDB" id="H3C480"/>
<keyword evidence="4" id="KW-1015">Disulfide bond</keyword>
<dbReference type="GO" id="GO:0006508">
    <property type="term" value="P:proteolysis"/>
    <property type="evidence" value="ECO:0007669"/>
    <property type="project" value="UniProtKB-KW"/>
</dbReference>
<dbReference type="CDD" id="cd00190">
    <property type="entry name" value="Tryp_SPc"/>
    <property type="match status" value="1"/>
</dbReference>
<evidence type="ECO:0000256" key="2">
    <source>
        <dbReference type="ARBA" id="ARBA00022729"/>
    </source>
</evidence>
<dbReference type="InterPro" id="IPR009003">
    <property type="entry name" value="Peptidase_S1_PA"/>
</dbReference>
<dbReference type="PRINTS" id="PR00722">
    <property type="entry name" value="CHYMOTRYPSIN"/>
</dbReference>
<dbReference type="GO" id="GO:0004252">
    <property type="term" value="F:serine-type endopeptidase activity"/>
    <property type="evidence" value="ECO:0007669"/>
    <property type="project" value="InterPro"/>
</dbReference>
<sequence length="299" mass="32453">ECGKAPLNTVSETTNQSDAAVGSWPWQASLHYSFMDGHICGGTLINNQWILTAAHCVLIDIPDAWVVYLGRESQLGPNKHEVKHSVSKIIVSPQYNESILDSDVALMKLSSPVTFSDHIRPICLASKASQFDTSTPCWATGWAQQNKSDPLSGRSVLQQVRVPVVGNKQCGCSYARSNKSITGNMICGQPEGKEACQGYSGGPLQCKQHSVWIQAGVAIFGEGCGRSDPPEVYSRVSEFQRWISDEVTGESVAFEKFTSNNTDPDDRFVCSGSSGVAHTWVFIVISVTVCLTYGLALEQ</sequence>
<dbReference type="Pfam" id="PF00089">
    <property type="entry name" value="Trypsin"/>
    <property type="match status" value="1"/>
</dbReference>
<dbReference type="Gene3D" id="2.40.10.10">
    <property type="entry name" value="Trypsin-like serine proteases"/>
    <property type="match status" value="2"/>
</dbReference>
<dbReference type="PANTHER" id="PTHR24253">
    <property type="entry name" value="TRANSMEMBRANE PROTEASE SERINE"/>
    <property type="match status" value="1"/>
</dbReference>
<dbReference type="STRING" id="99883.ENSTNIP00000003049"/>
<evidence type="ECO:0000256" key="5">
    <source>
        <dbReference type="SAM" id="Phobius"/>
    </source>
</evidence>
<evidence type="ECO:0000256" key="4">
    <source>
        <dbReference type="ARBA" id="ARBA00023157"/>
    </source>
</evidence>
<dbReference type="InterPro" id="IPR043504">
    <property type="entry name" value="Peptidase_S1_PA_chymotrypsin"/>
</dbReference>
<protein>
    <recommendedName>
        <fullName evidence="6">Peptidase S1 domain-containing protein</fullName>
    </recommendedName>
</protein>
<keyword evidence="5" id="KW-1133">Transmembrane helix</keyword>
<keyword evidence="2" id="KW-0732">Signal</keyword>